<dbReference type="InterPro" id="IPR029470">
    <property type="entry name" value="PDDEXK_4"/>
</dbReference>
<evidence type="ECO:0000313" key="1">
    <source>
        <dbReference type="EMBL" id="QNS42481.1"/>
    </source>
</evidence>
<dbReference type="Proteomes" id="UP000516438">
    <property type="component" value="Chromosome"/>
</dbReference>
<reference evidence="1 2" key="1">
    <citation type="submission" date="2020-07" db="EMBL/GenBank/DDBJ databases">
        <title>Complete genome and description of Chryseobacterium manosquense strain Marseille-Q2069 sp. nov.</title>
        <authorList>
            <person name="Boxberger M."/>
        </authorList>
    </citation>
    <scope>NUCLEOTIDE SEQUENCE [LARGE SCALE GENOMIC DNA]</scope>
    <source>
        <strain evidence="1 2">Marseille-Q2069</strain>
    </source>
</reference>
<dbReference type="EMBL" id="CP060203">
    <property type="protein sequence ID" value="QNS42481.1"/>
    <property type="molecule type" value="Genomic_DNA"/>
</dbReference>
<dbReference type="KEGG" id="cmaq:H0S70_05830"/>
<gene>
    <name evidence="1" type="ORF">H0S70_05830</name>
</gene>
<protein>
    <submittedName>
        <fullName evidence="1">PD-(D/E)XK nuclease family protein</fullName>
    </submittedName>
</protein>
<organism evidence="1 2">
    <name type="scientific">Chryseobacterium manosquense</name>
    <dbReference type="NCBI Taxonomy" id="2754694"/>
    <lineage>
        <taxon>Bacteria</taxon>
        <taxon>Pseudomonadati</taxon>
        <taxon>Bacteroidota</taxon>
        <taxon>Flavobacteriia</taxon>
        <taxon>Flavobacteriales</taxon>
        <taxon>Weeksellaceae</taxon>
        <taxon>Chryseobacterium group</taxon>
        <taxon>Chryseobacterium</taxon>
    </lineage>
</organism>
<name>A0A7H1DZS3_9FLAO</name>
<keyword evidence="2" id="KW-1185">Reference proteome</keyword>
<proteinExistence type="predicted"/>
<dbReference type="AlphaFoldDB" id="A0A7H1DZS3"/>
<evidence type="ECO:0000313" key="2">
    <source>
        <dbReference type="Proteomes" id="UP000516438"/>
    </source>
</evidence>
<dbReference type="RefSeq" id="WP_188322029.1">
    <property type="nucleotide sequence ID" value="NZ_CP060203.1"/>
</dbReference>
<dbReference type="Pfam" id="PF14281">
    <property type="entry name" value="PDDEXK_4"/>
    <property type="match status" value="1"/>
</dbReference>
<accession>A0A7H1DZS3</accession>
<sequence length="404" mass="48974">MEIDHLIQHYQEIIKCYEENQKTEAKDFNVFDFMSEIFGLGETKHSRIIAFLLNPDAPHGQGKLFLNLFLERLELKNYEDDHWKVYAEKGNADVLIQSTYPIRKTIIIENKSNWAEDQSNQLYRYWHDHIYLFHNRDCIKSRDKTINRIIYLSPHENKYYEEHSLCKPEKGYEECPEKKVPIKIDNWFFRSEFRDWLYECLKNLDEHSQKISLFITDYINYWEATNFKHETIMNGLEEHFTNKQTWTDLKEILSKKQQTKINWIENFKAKLKFLSESSGWKFYQQNYGDFRIYPSDNWGICFVYEYEKGLSIWKEGITIEQKEKIKEDLIGSISDFHFIDNEFHNNTTYVMVFNQNEELMFKDEEEFAWEANNTNLFDTIANILKPHLNEETRKMFLEINNKLE</sequence>